<protein>
    <recommendedName>
        <fullName evidence="4">Pilus assembly protein PilO</fullName>
    </recommendedName>
</protein>
<evidence type="ECO:0000313" key="3">
    <source>
        <dbReference type="Proteomes" id="UP000176770"/>
    </source>
</evidence>
<dbReference type="Gene3D" id="3.30.70.60">
    <property type="match status" value="1"/>
</dbReference>
<dbReference type="EMBL" id="MHOK01000022">
    <property type="protein sequence ID" value="OGZ61518.1"/>
    <property type="molecule type" value="Genomic_DNA"/>
</dbReference>
<evidence type="ECO:0000256" key="1">
    <source>
        <dbReference type="SAM" id="Phobius"/>
    </source>
</evidence>
<name>A0A1G2HI02_9BACT</name>
<dbReference type="InterPro" id="IPR007445">
    <property type="entry name" value="PilO"/>
</dbReference>
<dbReference type="AlphaFoldDB" id="A0A1G2HI02"/>
<keyword evidence="1" id="KW-1133">Transmembrane helix</keyword>
<dbReference type="InterPro" id="IPR014717">
    <property type="entry name" value="Transl_elong_EF1B/ribsomal_bS6"/>
</dbReference>
<evidence type="ECO:0000313" key="2">
    <source>
        <dbReference type="EMBL" id="OGZ61518.1"/>
    </source>
</evidence>
<sequence length="179" mass="20087">MVKNTKTTLYTLSVTLLLVFAWLLIWPNVTVIDSLNEQINNEKADVLVLEETQTSILEARAFFSKLTDEDRGLVELAVPKFPDKANLVSVLNNLAEQNGLVVNSISTKEDELIGKKKSVGFFGTMSTTLVLEGNYPSLKEFVNSLEKSLRIFEVDKIDIKPADNNLEVFTVNVRAFYAR</sequence>
<keyword evidence="1" id="KW-0472">Membrane</keyword>
<dbReference type="Proteomes" id="UP000176770">
    <property type="component" value="Unassembled WGS sequence"/>
</dbReference>
<dbReference type="Pfam" id="PF04350">
    <property type="entry name" value="PilO"/>
    <property type="match status" value="1"/>
</dbReference>
<dbReference type="GO" id="GO:0043107">
    <property type="term" value="P:type IV pilus-dependent motility"/>
    <property type="evidence" value="ECO:0007669"/>
    <property type="project" value="InterPro"/>
</dbReference>
<gene>
    <name evidence="2" type="ORF">A3F94_01565</name>
</gene>
<comment type="caution">
    <text evidence="2">The sequence shown here is derived from an EMBL/GenBank/DDBJ whole genome shotgun (WGS) entry which is preliminary data.</text>
</comment>
<proteinExistence type="predicted"/>
<evidence type="ECO:0008006" key="4">
    <source>
        <dbReference type="Google" id="ProtNLM"/>
    </source>
</evidence>
<keyword evidence="1" id="KW-0812">Transmembrane</keyword>
<dbReference type="GO" id="GO:0043683">
    <property type="term" value="P:type IV pilus assembly"/>
    <property type="evidence" value="ECO:0007669"/>
    <property type="project" value="InterPro"/>
</dbReference>
<feature type="transmembrane region" description="Helical" evidence="1">
    <location>
        <begin position="7"/>
        <end position="26"/>
    </location>
</feature>
<organism evidence="2 3">
    <name type="scientific">Candidatus Spechtbacteria bacterium RIFCSPLOWO2_12_FULL_38_22</name>
    <dbReference type="NCBI Taxonomy" id="1802165"/>
    <lineage>
        <taxon>Bacteria</taxon>
        <taxon>Candidatus Spechtiibacteriota</taxon>
    </lineage>
</organism>
<reference evidence="2 3" key="1">
    <citation type="journal article" date="2016" name="Nat. Commun.">
        <title>Thousands of microbial genomes shed light on interconnected biogeochemical processes in an aquifer system.</title>
        <authorList>
            <person name="Anantharaman K."/>
            <person name="Brown C.T."/>
            <person name="Hug L.A."/>
            <person name="Sharon I."/>
            <person name="Castelle C.J."/>
            <person name="Probst A.J."/>
            <person name="Thomas B.C."/>
            <person name="Singh A."/>
            <person name="Wilkins M.J."/>
            <person name="Karaoz U."/>
            <person name="Brodie E.L."/>
            <person name="Williams K.H."/>
            <person name="Hubbard S.S."/>
            <person name="Banfield J.F."/>
        </authorList>
    </citation>
    <scope>NUCLEOTIDE SEQUENCE [LARGE SCALE GENOMIC DNA]</scope>
</reference>
<accession>A0A1G2HI02</accession>
<dbReference type="STRING" id="1802165.A3F94_01565"/>